<reference evidence="3 4" key="1">
    <citation type="submission" date="2018-05" db="EMBL/GenBank/DDBJ databases">
        <title>Isolation and genomic analyses of lactose-positive bacteria from faecal samples of preterm neonates.</title>
        <authorList>
            <person name="Chen Y."/>
            <person name="Brook T.C."/>
            <person name="O'Neill I."/>
            <person name="Soe C.Z."/>
            <person name="Hall L.J."/>
            <person name="Hoyles L."/>
        </authorList>
    </citation>
    <scope>NUCLEOTIDE SEQUENCE [LARGE SCALE GENOMIC DNA]</scope>
    <source>
        <strain evidence="3 4">P080C CL</strain>
    </source>
</reference>
<dbReference type="EMBL" id="QFVP01000007">
    <property type="protein sequence ID" value="THE37752.1"/>
    <property type="molecule type" value="Genomic_DNA"/>
</dbReference>
<dbReference type="PROSITE" id="PS50983">
    <property type="entry name" value="FE_B12_PBP"/>
    <property type="match status" value="1"/>
</dbReference>
<accession>A0ABY2PU43</accession>
<dbReference type="PANTHER" id="PTHR30535">
    <property type="entry name" value="VITAMIN B12-BINDING PROTEIN"/>
    <property type="match status" value="1"/>
</dbReference>
<feature type="signal peptide" evidence="1">
    <location>
        <begin position="1"/>
        <end position="20"/>
    </location>
</feature>
<comment type="caution">
    <text evidence="3">The sequence shown here is derived from an EMBL/GenBank/DDBJ whole genome shotgun (WGS) entry which is preliminary data.</text>
</comment>
<dbReference type="Gene3D" id="3.40.50.1980">
    <property type="entry name" value="Nitrogenase molybdenum iron protein domain"/>
    <property type="match status" value="2"/>
</dbReference>
<dbReference type="Pfam" id="PF01497">
    <property type="entry name" value="Peripla_BP_2"/>
    <property type="match status" value="1"/>
</dbReference>
<feature type="domain" description="Fe/B12 periplasmic-binding" evidence="2">
    <location>
        <begin position="28"/>
        <end position="293"/>
    </location>
</feature>
<dbReference type="Proteomes" id="UP000306790">
    <property type="component" value="Unassembled WGS sequence"/>
</dbReference>
<organism evidence="3 4">
    <name type="scientific">Citrobacter murliniae</name>
    <dbReference type="NCBI Taxonomy" id="67829"/>
    <lineage>
        <taxon>Bacteria</taxon>
        <taxon>Pseudomonadati</taxon>
        <taxon>Pseudomonadota</taxon>
        <taxon>Gammaproteobacteria</taxon>
        <taxon>Enterobacterales</taxon>
        <taxon>Enterobacteriaceae</taxon>
        <taxon>Citrobacter</taxon>
        <taxon>Citrobacter freundii complex</taxon>
    </lineage>
</organism>
<protein>
    <submittedName>
        <fullName evidence="3">ABC transporter substrate-binding protein</fullName>
    </submittedName>
</protein>
<dbReference type="PANTHER" id="PTHR30535:SF34">
    <property type="entry name" value="MOLYBDATE-BINDING PROTEIN MOLA"/>
    <property type="match status" value="1"/>
</dbReference>
<evidence type="ECO:0000313" key="3">
    <source>
        <dbReference type="EMBL" id="THE37752.1"/>
    </source>
</evidence>
<dbReference type="RefSeq" id="WP_048221827.1">
    <property type="nucleotide sequence ID" value="NZ_QFVP01000007.1"/>
</dbReference>
<dbReference type="Gene3D" id="1.20.58.2180">
    <property type="match status" value="1"/>
</dbReference>
<keyword evidence="1" id="KW-0732">Signal</keyword>
<evidence type="ECO:0000259" key="2">
    <source>
        <dbReference type="PROSITE" id="PS50983"/>
    </source>
</evidence>
<name>A0ABY2PU43_9ENTR</name>
<sequence length="328" mass="36637">MTLTRIFPALICLVAGSLFAAQPQSDVRIASPWPAQNTIITMLGYGENIVGTSMIAKKIPLFRQSLPRIDDVAVVSVNSGHELDPEQIISLGTQLLFVPKSMTVPGESLLQQAGVRILAFEANSMTALTSRVQKTADVLGPDAQQKALRYQRYFDHNVGLVKDRLKDLSDNQRVTIYHSMGNPLTTSGRPSLNQDWMDLAGARNIAEHWFDSKSNRTGEVALEQIVAANPAVIVAMNKRDAEAIMASPQWAQVDAVIHHRVYVNPKGMFWWCRETSEEALQFLWLAKTLYPQRFVDIDIRQEVLDFYHDFFGISLSDSQVSDVLTPPK</sequence>
<gene>
    <name evidence="3" type="ORF">DJ535_12450</name>
</gene>
<dbReference type="SUPFAM" id="SSF53807">
    <property type="entry name" value="Helical backbone' metal receptor"/>
    <property type="match status" value="1"/>
</dbReference>
<dbReference type="CDD" id="cd01142">
    <property type="entry name" value="TroA_e"/>
    <property type="match status" value="1"/>
</dbReference>
<keyword evidence="4" id="KW-1185">Reference proteome</keyword>
<evidence type="ECO:0000313" key="4">
    <source>
        <dbReference type="Proteomes" id="UP000306790"/>
    </source>
</evidence>
<evidence type="ECO:0000256" key="1">
    <source>
        <dbReference type="SAM" id="SignalP"/>
    </source>
</evidence>
<dbReference type="InterPro" id="IPR050902">
    <property type="entry name" value="ABC_Transporter_SBP"/>
</dbReference>
<dbReference type="InterPro" id="IPR002491">
    <property type="entry name" value="ABC_transptr_periplasmic_BD"/>
</dbReference>
<feature type="chain" id="PRO_5046878894" evidence="1">
    <location>
        <begin position="21"/>
        <end position="328"/>
    </location>
</feature>
<proteinExistence type="predicted"/>